<gene>
    <name evidence="3" type="ORF">OEA41_002934</name>
</gene>
<proteinExistence type="predicted"/>
<accession>A0AAD9Z3V9</accession>
<evidence type="ECO:0000313" key="3">
    <source>
        <dbReference type="EMBL" id="KAK3170850.1"/>
    </source>
</evidence>
<reference evidence="3" key="1">
    <citation type="submission" date="2022-11" db="EMBL/GenBank/DDBJ databases">
        <title>Chromosomal genome sequence assembly and mating type (MAT) locus characterization of the leprose asexual lichenized fungus Lepraria neglecta (Nyl.) Erichsen.</title>
        <authorList>
            <person name="Allen J.L."/>
            <person name="Pfeffer B."/>
        </authorList>
    </citation>
    <scope>NUCLEOTIDE SEQUENCE</scope>
    <source>
        <strain evidence="3">Allen 5258</strain>
    </source>
</reference>
<keyword evidence="2" id="KW-0472">Membrane</keyword>
<comment type="caution">
    <text evidence="3">The sequence shown here is derived from an EMBL/GenBank/DDBJ whole genome shotgun (WGS) entry which is preliminary data.</text>
</comment>
<keyword evidence="4" id="KW-1185">Reference proteome</keyword>
<evidence type="ECO:0000313" key="4">
    <source>
        <dbReference type="Proteomes" id="UP001276659"/>
    </source>
</evidence>
<feature type="transmembrane region" description="Helical" evidence="2">
    <location>
        <begin position="99"/>
        <end position="121"/>
    </location>
</feature>
<feature type="compositionally biased region" description="Basic and acidic residues" evidence="1">
    <location>
        <begin position="171"/>
        <end position="203"/>
    </location>
</feature>
<dbReference type="EMBL" id="JASNWA010000008">
    <property type="protein sequence ID" value="KAK3170850.1"/>
    <property type="molecule type" value="Genomic_DNA"/>
</dbReference>
<evidence type="ECO:0000256" key="2">
    <source>
        <dbReference type="SAM" id="Phobius"/>
    </source>
</evidence>
<keyword evidence="2" id="KW-0812">Transmembrane</keyword>
<organism evidence="3 4">
    <name type="scientific">Lepraria neglecta</name>
    <dbReference type="NCBI Taxonomy" id="209136"/>
    <lineage>
        <taxon>Eukaryota</taxon>
        <taxon>Fungi</taxon>
        <taxon>Dikarya</taxon>
        <taxon>Ascomycota</taxon>
        <taxon>Pezizomycotina</taxon>
        <taxon>Lecanoromycetes</taxon>
        <taxon>OSLEUM clade</taxon>
        <taxon>Lecanoromycetidae</taxon>
        <taxon>Lecanorales</taxon>
        <taxon>Lecanorineae</taxon>
        <taxon>Stereocaulaceae</taxon>
        <taxon>Lepraria</taxon>
    </lineage>
</organism>
<feature type="compositionally biased region" description="Basic residues" evidence="1">
    <location>
        <begin position="144"/>
        <end position="156"/>
    </location>
</feature>
<evidence type="ECO:0000256" key="1">
    <source>
        <dbReference type="SAM" id="MobiDB-lite"/>
    </source>
</evidence>
<sequence>MAPLLQSPAETIPAIRHPLALRSLLPSLNKLAPRSLSADSPLLPTRTIPPLEEMPRSLASFFRRQVVTVTATAPPQSTTTPLIPTTYSGLNAGPAPGTVVGIVFGSVAGFLLLLWLIYTCFGMGGTIGASQVVERDEIIEERRHSRTRFSARRSSPRRPPSSHSASEVIEIESRRERTPPRREPPRRETVIIEETRRTSRPPEDDVVEVIEEHSPIRRESSRRKVSGGYRTVDPEAFGGGDRPTRNVSSRR</sequence>
<dbReference type="Proteomes" id="UP001276659">
    <property type="component" value="Unassembled WGS sequence"/>
</dbReference>
<keyword evidence="2" id="KW-1133">Transmembrane helix</keyword>
<feature type="region of interest" description="Disordered" evidence="1">
    <location>
        <begin position="144"/>
        <end position="251"/>
    </location>
</feature>
<protein>
    <submittedName>
        <fullName evidence="3">Uncharacterized protein</fullName>
    </submittedName>
</protein>
<feature type="compositionally biased region" description="Basic and acidic residues" evidence="1">
    <location>
        <begin position="210"/>
        <end position="219"/>
    </location>
</feature>
<dbReference type="AlphaFoldDB" id="A0AAD9Z3V9"/>
<name>A0AAD9Z3V9_9LECA</name>